<evidence type="ECO:0000313" key="1">
    <source>
        <dbReference type="EMBL" id="CAG8618955.1"/>
    </source>
</evidence>
<organism evidence="1 2">
    <name type="scientific">Dentiscutata heterogama</name>
    <dbReference type="NCBI Taxonomy" id="1316150"/>
    <lineage>
        <taxon>Eukaryota</taxon>
        <taxon>Fungi</taxon>
        <taxon>Fungi incertae sedis</taxon>
        <taxon>Mucoromycota</taxon>
        <taxon>Glomeromycotina</taxon>
        <taxon>Glomeromycetes</taxon>
        <taxon>Diversisporales</taxon>
        <taxon>Gigasporaceae</taxon>
        <taxon>Dentiscutata</taxon>
    </lineage>
</organism>
<dbReference type="EMBL" id="CAJVPU010011934">
    <property type="protein sequence ID" value="CAG8618955.1"/>
    <property type="molecule type" value="Genomic_DNA"/>
</dbReference>
<protein>
    <submittedName>
        <fullName evidence="1">3988_t:CDS:1</fullName>
    </submittedName>
</protein>
<keyword evidence="2" id="KW-1185">Reference proteome</keyword>
<dbReference type="Proteomes" id="UP000789702">
    <property type="component" value="Unassembled WGS sequence"/>
</dbReference>
<comment type="caution">
    <text evidence="1">The sequence shown here is derived from an EMBL/GenBank/DDBJ whole genome shotgun (WGS) entry which is preliminary data.</text>
</comment>
<feature type="non-terminal residue" evidence="1">
    <location>
        <position position="90"/>
    </location>
</feature>
<accession>A0ACA9N0T1</accession>
<proteinExistence type="predicted"/>
<sequence>MSIIIKETLYVKPTRPKKHAQIPLSNCDIIMPSFYHGFIYFFKNGFKKDKFMNVQKLLESLGDVLNDYYPLAGTLKGAPDGRSVIDCNDQ</sequence>
<gene>
    <name evidence="1" type="ORF">DHETER_LOCUS7935</name>
</gene>
<name>A0ACA9N0T1_9GLOM</name>
<evidence type="ECO:0000313" key="2">
    <source>
        <dbReference type="Proteomes" id="UP000789702"/>
    </source>
</evidence>
<reference evidence="1" key="1">
    <citation type="submission" date="2021-06" db="EMBL/GenBank/DDBJ databases">
        <authorList>
            <person name="Kallberg Y."/>
            <person name="Tangrot J."/>
            <person name="Rosling A."/>
        </authorList>
    </citation>
    <scope>NUCLEOTIDE SEQUENCE</scope>
    <source>
        <strain evidence="1">IL203A</strain>
    </source>
</reference>